<dbReference type="PRINTS" id="PR00032">
    <property type="entry name" value="HTHARAC"/>
</dbReference>
<dbReference type="PROSITE" id="PS00041">
    <property type="entry name" value="HTH_ARAC_FAMILY_1"/>
    <property type="match status" value="1"/>
</dbReference>
<dbReference type="SMART" id="SM00342">
    <property type="entry name" value="HTH_ARAC"/>
    <property type="match status" value="1"/>
</dbReference>
<keyword evidence="4" id="KW-0472">Membrane</keyword>
<gene>
    <name evidence="6" type="ORF">PEDI_43520</name>
</gene>
<comment type="caution">
    <text evidence="6">The sequence shown here is derived from an EMBL/GenBank/DDBJ whole genome shotgun (WGS) entry which is preliminary data.</text>
</comment>
<dbReference type="InterPro" id="IPR018062">
    <property type="entry name" value="HTH_AraC-typ_CS"/>
</dbReference>
<dbReference type="SUPFAM" id="SSF50998">
    <property type="entry name" value="Quinoprotein alcohol dehydrogenase-like"/>
    <property type="match status" value="1"/>
</dbReference>
<feature type="transmembrane region" description="Helical" evidence="4">
    <location>
        <begin position="845"/>
        <end position="866"/>
    </location>
</feature>
<evidence type="ECO:0000259" key="5">
    <source>
        <dbReference type="PROSITE" id="PS01124"/>
    </source>
</evidence>
<dbReference type="SUPFAM" id="SSF46689">
    <property type="entry name" value="Homeodomain-like"/>
    <property type="match status" value="1"/>
</dbReference>
<dbReference type="EMBL" id="BQKE01000003">
    <property type="protein sequence ID" value="GJM63800.1"/>
    <property type="molecule type" value="Genomic_DNA"/>
</dbReference>
<keyword evidence="4" id="KW-1133">Transmembrane helix</keyword>
<reference evidence="6 7" key="1">
    <citation type="submission" date="2021-12" db="EMBL/GenBank/DDBJ databases">
        <title>Genome sequencing of bacteria with rrn-lacking chromosome and rrn-plasmid.</title>
        <authorList>
            <person name="Anda M."/>
            <person name="Iwasaki W."/>
        </authorList>
    </citation>
    <scope>NUCLEOTIDE SEQUENCE [LARGE SCALE GENOMIC DNA]</scope>
    <source>
        <strain evidence="6 7">NBRC 15940</strain>
    </source>
</reference>
<dbReference type="PANTHER" id="PTHR43280:SF2">
    <property type="entry name" value="HTH-TYPE TRANSCRIPTIONAL REGULATOR EXSA"/>
    <property type="match status" value="1"/>
</dbReference>
<dbReference type="InterPro" id="IPR009057">
    <property type="entry name" value="Homeodomain-like_sf"/>
</dbReference>
<organism evidence="6 7">
    <name type="scientific">Persicobacter diffluens</name>
    <dbReference type="NCBI Taxonomy" id="981"/>
    <lineage>
        <taxon>Bacteria</taxon>
        <taxon>Pseudomonadati</taxon>
        <taxon>Bacteroidota</taxon>
        <taxon>Cytophagia</taxon>
        <taxon>Cytophagales</taxon>
        <taxon>Persicobacteraceae</taxon>
        <taxon>Persicobacter</taxon>
    </lineage>
</organism>
<keyword evidence="2" id="KW-0238">DNA-binding</keyword>
<keyword evidence="7" id="KW-1185">Reference proteome</keyword>
<dbReference type="PANTHER" id="PTHR43280">
    <property type="entry name" value="ARAC-FAMILY TRANSCRIPTIONAL REGULATOR"/>
    <property type="match status" value="1"/>
</dbReference>
<dbReference type="Gene3D" id="1.10.10.60">
    <property type="entry name" value="Homeodomain-like"/>
    <property type="match status" value="1"/>
</dbReference>
<dbReference type="Pfam" id="PF12833">
    <property type="entry name" value="HTH_18"/>
    <property type="match status" value="1"/>
</dbReference>
<dbReference type="Pfam" id="PF07494">
    <property type="entry name" value="Reg_prop"/>
    <property type="match status" value="2"/>
</dbReference>
<evidence type="ECO:0000256" key="4">
    <source>
        <dbReference type="SAM" id="Phobius"/>
    </source>
</evidence>
<keyword evidence="1" id="KW-0805">Transcription regulation</keyword>
<evidence type="ECO:0000256" key="1">
    <source>
        <dbReference type="ARBA" id="ARBA00023015"/>
    </source>
</evidence>
<dbReference type="Gene3D" id="2.60.40.10">
    <property type="entry name" value="Immunoglobulins"/>
    <property type="match status" value="1"/>
</dbReference>
<evidence type="ECO:0000313" key="6">
    <source>
        <dbReference type="EMBL" id="GJM63800.1"/>
    </source>
</evidence>
<evidence type="ECO:0000256" key="2">
    <source>
        <dbReference type="ARBA" id="ARBA00023125"/>
    </source>
</evidence>
<dbReference type="InterPro" id="IPR011110">
    <property type="entry name" value="Reg_prop"/>
</dbReference>
<dbReference type="Gene3D" id="2.130.10.10">
    <property type="entry name" value="YVTN repeat-like/Quinoprotein amine dehydrogenase"/>
    <property type="match status" value="2"/>
</dbReference>
<evidence type="ECO:0000256" key="3">
    <source>
        <dbReference type="ARBA" id="ARBA00023163"/>
    </source>
</evidence>
<keyword evidence="3" id="KW-0804">Transcription</keyword>
<accession>A0AAN4W4B4</accession>
<evidence type="ECO:0000313" key="7">
    <source>
        <dbReference type="Proteomes" id="UP001310022"/>
    </source>
</evidence>
<dbReference type="AlphaFoldDB" id="A0AAN4W4B4"/>
<keyword evidence="4" id="KW-0812">Transmembrane</keyword>
<dbReference type="GO" id="GO:0043565">
    <property type="term" value="F:sequence-specific DNA binding"/>
    <property type="evidence" value="ECO:0007669"/>
    <property type="project" value="InterPro"/>
</dbReference>
<dbReference type="InterPro" id="IPR015943">
    <property type="entry name" value="WD40/YVTN_repeat-like_dom_sf"/>
</dbReference>
<dbReference type="GO" id="GO:0003700">
    <property type="term" value="F:DNA-binding transcription factor activity"/>
    <property type="evidence" value="ECO:0007669"/>
    <property type="project" value="InterPro"/>
</dbReference>
<dbReference type="SUPFAM" id="SSF63829">
    <property type="entry name" value="Calcium-dependent phosphotriesterase"/>
    <property type="match status" value="1"/>
</dbReference>
<dbReference type="InterPro" id="IPR018060">
    <property type="entry name" value="HTH_AraC"/>
</dbReference>
<dbReference type="Proteomes" id="UP001310022">
    <property type="component" value="Unassembled WGS sequence"/>
</dbReference>
<sequence length="1139" mass="129482">MVHFFMNNMRYYICFFAFFVPLIAFGQDFELPYQWITTQSGLSSNHVTFIIQSQDGYVWIGTVDGLNRYDGADFKVFRSQPLDSNSLSDNYITALFEDSAGRLWIGTKNNGLNCFDSKKEHFIRFLHREDDPNSLSDPHVTSITAGKEQELWVATSMGLNELPFGKAHFQRYFHDTEIFFERPSGEYFEGLSTKLHTTLTQLDGRKFLSESQLENWLLNNFEANDSTLNEILPFANRNKVSRKIGVILPDIEGNLWMGIYGKGLYYFNASSKFLERIDGPEGAWGKINNLLLQEGCLWIGDESGELYALDLDTRVFKRHIFSEDPCGRLDWLGKGSGQSLLLGTDIGFFWGKLNNKEMSWQKFFTESTSTAFSSVKICYQDQTGSLWLALDQKGIKYLPASSMKLAHPLPKVPDGQSVTAVYEDDLQRLWVGYYDGGIDCFSPTQLEKCSFSPSEESGALKKGSVYCIQQDKIGRYWVCSSEGGLQQYLPEEDKFVEQKLAAKLGVEGNVDIRAMQEDTLGAFWLAAHGLGLIYFNPQQDSVHLFEKQREAPLHSLANNWIYTLAIDRKKDLWLGSVSGLSLLQNSRFRNWNVGNSLSVNQHIRNIYFDQSNRGWLGTEEALYHFAPGEEGLKWERFELNFPHRGVFGILEGKDQRLWVASQSAFYQFVDSLNIFVRGGNSGPNELNFNACCSLNDGTLVFGGNQGLSYLFPDEAHLDQKNALHIERIEICAPSLQKSMILERPHGQTSVGSKIPEDYDQLILSLKWIQTDKSANHVFRYKMTGVDSTWRIGSGNQKITYAGLKNGVYTFQYQVAHQSGWKPIVGGTYLFEKSSNFWIWFSDCGGIVYIGLLLFLLLAFILAGILLRKASVSFGSIIFAVPLRHNRKGPSFEPLCQNELPQAPQEVLCVGDVKRIQAVIFPLSNKKVFHFEVVSYEDAYQRAIVKKPIVILFYVFFPSPEILSIGEKLKKDALTRHSPLVIVADQQYVGFVWEGIKIGAEQFVLNPSSSLELELLLYQLLLERKNQKEQVEQTTFLPSRFMEEVHKLIEDHLSDEAFNPEKLAELVHLSRSQLYKKVKKENGLSVSMLIRNVRMEKAKQLLLNSSLSVSEIAFQVGYADPAYFSRCFKSSYGGKPSDFR</sequence>
<dbReference type="PROSITE" id="PS01124">
    <property type="entry name" value="HTH_ARAC_FAMILY_2"/>
    <property type="match status" value="1"/>
</dbReference>
<proteinExistence type="predicted"/>
<protein>
    <recommendedName>
        <fullName evidence="5">HTH araC/xylS-type domain-containing protein</fullName>
    </recommendedName>
</protein>
<name>A0AAN4W4B4_9BACT</name>
<feature type="domain" description="HTH araC/xylS-type" evidence="5">
    <location>
        <begin position="1042"/>
        <end position="1139"/>
    </location>
</feature>
<dbReference type="InterPro" id="IPR011047">
    <property type="entry name" value="Quinoprotein_ADH-like_sf"/>
</dbReference>
<dbReference type="InterPro" id="IPR013783">
    <property type="entry name" value="Ig-like_fold"/>
</dbReference>
<dbReference type="InterPro" id="IPR020449">
    <property type="entry name" value="Tscrpt_reg_AraC-type_HTH"/>
</dbReference>